<dbReference type="PANTHER" id="PTHR28242">
    <property type="entry name" value="PHOSPHORELAY INTERMEDIATE PROTEIN YPD1"/>
    <property type="match status" value="1"/>
</dbReference>
<dbReference type="InterPro" id="IPR036641">
    <property type="entry name" value="HPT_dom_sf"/>
</dbReference>
<dbReference type="CDD" id="cd00088">
    <property type="entry name" value="HPT"/>
    <property type="match status" value="1"/>
</dbReference>
<dbReference type="Pfam" id="PF01627">
    <property type="entry name" value="Hpt"/>
    <property type="match status" value="1"/>
</dbReference>
<dbReference type="Proteomes" id="UP000673691">
    <property type="component" value="Unassembled WGS sequence"/>
</dbReference>
<organism evidence="3 4">
    <name type="scientific">Olpidium bornovanus</name>
    <dbReference type="NCBI Taxonomy" id="278681"/>
    <lineage>
        <taxon>Eukaryota</taxon>
        <taxon>Fungi</taxon>
        <taxon>Fungi incertae sedis</taxon>
        <taxon>Olpidiomycota</taxon>
        <taxon>Olpidiomycotina</taxon>
        <taxon>Olpidiomycetes</taxon>
        <taxon>Olpidiales</taxon>
        <taxon>Olpidiaceae</taxon>
        <taxon>Olpidium</taxon>
    </lineage>
</organism>
<dbReference type="PANTHER" id="PTHR28242:SF52">
    <property type="entry name" value="PHOSPHORELAY INTERMEDIATE PROTEIN YPD1"/>
    <property type="match status" value="1"/>
</dbReference>
<name>A0A8H8DI64_9FUNG</name>
<gene>
    <name evidence="3" type="ORF">BJ554DRAFT_52</name>
</gene>
<evidence type="ECO:0000313" key="3">
    <source>
        <dbReference type="EMBL" id="KAG5459534.1"/>
    </source>
</evidence>
<dbReference type="InterPro" id="IPR045871">
    <property type="entry name" value="AHP1-5/YPD1"/>
</dbReference>
<dbReference type="EMBL" id="JAEFCI010006676">
    <property type="protein sequence ID" value="KAG5459534.1"/>
    <property type="molecule type" value="Genomic_DNA"/>
</dbReference>
<sequence length="125" mass="13815">PGALDFLKKKKQNKTFVLAFCVPFLFSFLAPASSKEDPAALSRLGHFLKGSSAALGLQRVKTSCEKMQHYGNLKDQHGSGSITQDEALDKIRELLVQVKEEYKEADTFLRKFYGEDVGGSEEAEG</sequence>
<dbReference type="SUPFAM" id="SSF47226">
    <property type="entry name" value="Histidine-containing phosphotransfer domain, HPT domain"/>
    <property type="match status" value="1"/>
</dbReference>
<feature type="domain" description="HPt" evidence="2">
    <location>
        <begin position="7"/>
        <end position="105"/>
    </location>
</feature>
<comment type="caution">
    <text evidence="3">The sequence shown here is derived from an EMBL/GenBank/DDBJ whole genome shotgun (WGS) entry which is preliminary data.</text>
</comment>
<evidence type="ECO:0000259" key="2">
    <source>
        <dbReference type="PROSITE" id="PS50894"/>
    </source>
</evidence>
<reference evidence="3 4" key="1">
    <citation type="journal article" name="Sci. Rep.">
        <title>Genome-scale phylogenetic analyses confirm Olpidium as the closest living zoosporic fungus to the non-flagellated, terrestrial fungi.</title>
        <authorList>
            <person name="Chang Y."/>
            <person name="Rochon D."/>
            <person name="Sekimoto S."/>
            <person name="Wang Y."/>
            <person name="Chovatia M."/>
            <person name="Sandor L."/>
            <person name="Salamov A."/>
            <person name="Grigoriev I.V."/>
            <person name="Stajich J.E."/>
            <person name="Spatafora J.W."/>
        </authorList>
    </citation>
    <scope>NUCLEOTIDE SEQUENCE [LARGE SCALE GENOMIC DNA]</scope>
    <source>
        <strain evidence="3">S191</strain>
    </source>
</reference>
<feature type="non-terminal residue" evidence="3">
    <location>
        <position position="1"/>
    </location>
</feature>
<dbReference type="PROSITE" id="PS50894">
    <property type="entry name" value="HPT"/>
    <property type="match status" value="1"/>
</dbReference>
<keyword evidence="4" id="KW-1185">Reference proteome</keyword>
<protein>
    <recommendedName>
        <fullName evidence="2">HPt domain-containing protein</fullName>
    </recommendedName>
</protein>
<dbReference type="OrthoDB" id="1673781at2759"/>
<dbReference type="Gene3D" id="1.20.120.160">
    <property type="entry name" value="HPT domain"/>
    <property type="match status" value="1"/>
</dbReference>
<accession>A0A8H8DI64</accession>
<dbReference type="GO" id="GO:0043424">
    <property type="term" value="F:protein histidine kinase binding"/>
    <property type="evidence" value="ECO:0007669"/>
    <property type="project" value="InterPro"/>
</dbReference>
<keyword evidence="1" id="KW-0597">Phosphoprotein</keyword>
<evidence type="ECO:0000256" key="1">
    <source>
        <dbReference type="PROSITE-ProRule" id="PRU00110"/>
    </source>
</evidence>
<evidence type="ECO:0000313" key="4">
    <source>
        <dbReference type="Proteomes" id="UP000673691"/>
    </source>
</evidence>
<dbReference type="GO" id="GO:0005737">
    <property type="term" value="C:cytoplasm"/>
    <property type="evidence" value="ECO:0007669"/>
    <property type="project" value="TreeGrafter"/>
</dbReference>
<dbReference type="InterPro" id="IPR008207">
    <property type="entry name" value="Sig_transdc_His_kin_Hpt_dom"/>
</dbReference>
<dbReference type="GO" id="GO:0000160">
    <property type="term" value="P:phosphorelay signal transduction system"/>
    <property type="evidence" value="ECO:0007669"/>
    <property type="project" value="InterPro"/>
</dbReference>
<dbReference type="GO" id="GO:0005634">
    <property type="term" value="C:nucleus"/>
    <property type="evidence" value="ECO:0007669"/>
    <property type="project" value="TreeGrafter"/>
</dbReference>
<proteinExistence type="predicted"/>
<dbReference type="AlphaFoldDB" id="A0A8H8DI64"/>
<feature type="modified residue" description="Phosphohistidine" evidence="1">
    <location>
        <position position="46"/>
    </location>
</feature>
<dbReference type="GO" id="GO:0009927">
    <property type="term" value="F:histidine phosphotransfer kinase activity"/>
    <property type="evidence" value="ECO:0007669"/>
    <property type="project" value="InterPro"/>
</dbReference>